<accession>A0A5P8JWD0</accession>
<sequence length="329" mass="34531">MTGVAGRTGARGAGLVAEAFVGIGGRGPEDVIADGRGRVLTGVEDGRVLRVDGLEEPGRARVETLADTGGRPLGLELLPDGDLLVGDAKRGLLRVTTGDGTVRVLADAVDGERLRFCSNVVALCDGTVCFTVSSRRYPLDRWIGDIVEHTGTGRLLRLAPGEGAPEVVLEGLQFANGLAPSADESFLVVAETGARRLTRVHLTGPLAGTSEPFVEDLPGTPDNLWRDPDSGLIWVALAGPRIAALDRLHRASPAVRSAASRVAVRAPFRPLGFAGVVAVDDEGHVVHTLVDRRSRFRMVTSACVADGRLILGSLWERGIAVCELPGKPG</sequence>
<evidence type="ECO:0000256" key="2">
    <source>
        <dbReference type="ARBA" id="ARBA00022553"/>
    </source>
</evidence>
<dbReference type="EMBL" id="CP045096">
    <property type="protein sequence ID" value="QFQ95313.1"/>
    <property type="molecule type" value="Genomic_DNA"/>
</dbReference>
<dbReference type="InterPro" id="IPR011042">
    <property type="entry name" value="6-blade_b-propeller_TolB-like"/>
</dbReference>
<gene>
    <name evidence="5" type="ORF">F9278_02930</name>
</gene>
<dbReference type="PANTHER" id="PTHR10426">
    <property type="entry name" value="STRICTOSIDINE SYNTHASE-RELATED"/>
    <property type="match status" value="1"/>
</dbReference>
<dbReference type="Gene3D" id="2.120.10.30">
    <property type="entry name" value="TolB, C-terminal domain"/>
    <property type="match status" value="1"/>
</dbReference>
<evidence type="ECO:0000313" key="5">
    <source>
        <dbReference type="EMBL" id="QFQ95313.1"/>
    </source>
</evidence>
<comment type="similarity">
    <text evidence="1">Belongs to the strictosidine synthase family.</text>
</comment>
<dbReference type="InterPro" id="IPR018119">
    <property type="entry name" value="Strictosidine_synth_cons-reg"/>
</dbReference>
<dbReference type="Pfam" id="PF03088">
    <property type="entry name" value="Str_synth"/>
    <property type="match status" value="1"/>
</dbReference>
<evidence type="ECO:0000256" key="1">
    <source>
        <dbReference type="ARBA" id="ARBA00009191"/>
    </source>
</evidence>
<feature type="domain" description="Strictosidine synthase conserved region" evidence="4">
    <location>
        <begin position="125"/>
        <end position="203"/>
    </location>
</feature>
<name>A0A5P8JWD0_9ACTN</name>
<evidence type="ECO:0000259" key="4">
    <source>
        <dbReference type="Pfam" id="PF03088"/>
    </source>
</evidence>
<organism evidence="5 6">
    <name type="scientific">Streptomyces phaeolivaceus</name>
    <dbReference type="NCBI Taxonomy" id="2653200"/>
    <lineage>
        <taxon>Bacteria</taxon>
        <taxon>Bacillati</taxon>
        <taxon>Actinomycetota</taxon>
        <taxon>Actinomycetes</taxon>
        <taxon>Kitasatosporales</taxon>
        <taxon>Streptomycetaceae</taxon>
        <taxon>Streptomyces</taxon>
    </lineage>
</organism>
<reference evidence="5 6" key="1">
    <citation type="submission" date="2019-10" db="EMBL/GenBank/DDBJ databases">
        <title>Streptomyces sp. strain GY16 isolated from leaves of Broussonetia papyrifera.</title>
        <authorList>
            <person name="Mo P."/>
        </authorList>
    </citation>
    <scope>NUCLEOTIDE SEQUENCE [LARGE SCALE GENOMIC DNA]</scope>
    <source>
        <strain evidence="5 6">GY16</strain>
    </source>
</reference>
<dbReference type="AlphaFoldDB" id="A0A5P8JWD0"/>
<keyword evidence="3" id="KW-0325">Glycoprotein</keyword>
<evidence type="ECO:0000313" key="6">
    <source>
        <dbReference type="Proteomes" id="UP000327294"/>
    </source>
</evidence>
<keyword evidence="2" id="KW-0597">Phosphoprotein</keyword>
<dbReference type="RefSeq" id="WP_152166848.1">
    <property type="nucleotide sequence ID" value="NZ_CP045096.1"/>
</dbReference>
<dbReference type="GO" id="GO:0016787">
    <property type="term" value="F:hydrolase activity"/>
    <property type="evidence" value="ECO:0007669"/>
    <property type="project" value="TreeGrafter"/>
</dbReference>
<dbReference type="Pfam" id="PF20067">
    <property type="entry name" value="SSL_N"/>
    <property type="match status" value="1"/>
</dbReference>
<dbReference type="SUPFAM" id="SSF63829">
    <property type="entry name" value="Calcium-dependent phosphotriesterase"/>
    <property type="match status" value="1"/>
</dbReference>
<dbReference type="KEGG" id="sphv:F9278_02930"/>
<dbReference type="Proteomes" id="UP000327294">
    <property type="component" value="Chromosome"/>
</dbReference>
<dbReference type="GO" id="GO:0012505">
    <property type="term" value="C:endomembrane system"/>
    <property type="evidence" value="ECO:0007669"/>
    <property type="project" value="TreeGrafter"/>
</dbReference>
<protein>
    <submittedName>
        <fullName evidence="5">SMP-30/gluconolactonase/LRE family protein</fullName>
    </submittedName>
</protein>
<evidence type="ECO:0000256" key="3">
    <source>
        <dbReference type="ARBA" id="ARBA00023180"/>
    </source>
</evidence>
<keyword evidence="6" id="KW-1185">Reference proteome</keyword>
<dbReference type="PANTHER" id="PTHR10426:SF88">
    <property type="entry name" value="ADIPOCYTE PLASMA MEMBRANE-ASSOCIATED PROTEIN HEMOMUCIN-RELATED"/>
    <property type="match status" value="1"/>
</dbReference>
<proteinExistence type="inferred from homology"/>